<dbReference type="PANTHER" id="PTHR13932:SF1">
    <property type="entry name" value="OXYGEN-INDEPENDENT COPROPORPHYRINOGEN-III OXIDASE-LIKE PROTEIN HEMZ"/>
    <property type="match status" value="1"/>
</dbReference>
<dbReference type="InterPro" id="IPR023404">
    <property type="entry name" value="rSAM_horseshoe"/>
</dbReference>
<dbReference type="Gene3D" id="3.80.30.20">
    <property type="entry name" value="tm_1862 like domain"/>
    <property type="match status" value="1"/>
</dbReference>
<sequence length="492" mass="56593">MIRLRIKDKSYIYDVFHIVKAFFPNETVEQEIDEDQGMFLELEVCVQERICRICAEIKELDAYETKKEKKQYLDRKIYRALAEYSGKTLAWGILTGIRPTKIAMKMLEEQMEEAEIQRTLMEQYLMSEEKARLGIEIAKREKAQLEQLDYEDGYSLYVGIPFCPTTCAYCSFTSYPIEAWKTRVEEYLDALCKEISYVGDISKEKKLNTIYIGGGTPTTLEADQLDRLLTHLEETFSYEEIKEITVEAGRPDSITREKLEVLKRHKIPRISINPQTMQQKTLDLIGRKHTVEDILRVYGMARELEFENINMDLIAGLPGETVKDVKDTLRQIEELSPDSITVHSLAVKRASRLAQMPELKEAALQEERGRQMEAMIDLAAESAARMGMKPYYLYRQKNIAGNFENVGYAKVDKAGIYNILIMEEKQSIVAVGAGASTKAVFSAAEDQLKNGQPGKEVKLEKRIERVENVKDVGQYIARIDEMIERKGELLWH</sequence>
<dbReference type="PROSITE" id="PS51918">
    <property type="entry name" value="RADICAL_SAM"/>
    <property type="match status" value="1"/>
</dbReference>
<evidence type="ECO:0000313" key="5">
    <source>
        <dbReference type="Proteomes" id="UP000294613"/>
    </source>
</evidence>
<dbReference type="InterPro" id="IPR006638">
    <property type="entry name" value="Elp3/MiaA/NifB-like_rSAM"/>
</dbReference>
<evidence type="ECO:0000313" key="6">
    <source>
        <dbReference type="Proteomes" id="UP000702954"/>
    </source>
</evidence>
<dbReference type="InterPro" id="IPR023995">
    <property type="entry name" value="HemZ"/>
</dbReference>
<dbReference type="SFLD" id="SFLDG01065">
    <property type="entry name" value="anaerobic_coproporphyrinogen-I"/>
    <property type="match status" value="1"/>
</dbReference>
<keyword evidence="6" id="KW-1185">Reference proteome</keyword>
<comment type="caution">
    <text evidence="4">The sequence shown here is derived from an EMBL/GenBank/DDBJ whole genome shotgun (WGS) entry which is preliminary data.</text>
</comment>
<accession>A0A4R3JS25</accession>
<dbReference type="GO" id="GO:0003824">
    <property type="term" value="F:catalytic activity"/>
    <property type="evidence" value="ECO:0007669"/>
    <property type="project" value="InterPro"/>
</dbReference>
<dbReference type="GO" id="GO:0006779">
    <property type="term" value="P:porphyrin-containing compound biosynthetic process"/>
    <property type="evidence" value="ECO:0007669"/>
    <property type="project" value="TreeGrafter"/>
</dbReference>
<dbReference type="GO" id="GO:0005737">
    <property type="term" value="C:cytoplasm"/>
    <property type="evidence" value="ECO:0007669"/>
    <property type="project" value="TreeGrafter"/>
</dbReference>
<dbReference type="EMBL" id="BHEO01000008">
    <property type="protein sequence ID" value="GBU05253.1"/>
    <property type="molecule type" value="Genomic_DNA"/>
</dbReference>
<evidence type="ECO:0000259" key="2">
    <source>
        <dbReference type="PROSITE" id="PS51918"/>
    </source>
</evidence>
<reference evidence="4 5" key="2">
    <citation type="submission" date="2019-03" db="EMBL/GenBank/DDBJ databases">
        <title>Genomic Encyclopedia of Type Strains, Phase IV (KMG-IV): sequencing the most valuable type-strain genomes for metagenomic binning, comparative biology and taxonomic classification.</title>
        <authorList>
            <person name="Goeker M."/>
        </authorList>
    </citation>
    <scope>NUCLEOTIDE SEQUENCE [LARGE SCALE GENOMIC DNA]</scope>
    <source>
        <strain evidence="4 5">DSM 103426</strain>
    </source>
</reference>
<dbReference type="SFLD" id="SFLDF00310">
    <property type="entry name" value="oxygen-independent_coproporphy"/>
    <property type="match status" value="1"/>
</dbReference>
<gene>
    <name evidence="3" type="primary">hemZ</name>
    <name evidence="4" type="ORF">EDD74_102130</name>
    <name evidence="3" type="ORF">FAEUMB_17940</name>
</gene>
<dbReference type="SMART" id="SM00729">
    <property type="entry name" value="Elp3"/>
    <property type="match status" value="1"/>
</dbReference>
<name>A0A4R3JS25_9FIRM</name>
<evidence type="ECO:0000256" key="1">
    <source>
        <dbReference type="SAM" id="Coils"/>
    </source>
</evidence>
<keyword evidence="1" id="KW-0175">Coiled coil</keyword>
<dbReference type="InterPro" id="IPR034505">
    <property type="entry name" value="Coproporphyrinogen-III_oxidase"/>
</dbReference>
<evidence type="ECO:0000313" key="4">
    <source>
        <dbReference type="EMBL" id="TCS69958.1"/>
    </source>
</evidence>
<dbReference type="SUPFAM" id="SSF102114">
    <property type="entry name" value="Radical SAM enzymes"/>
    <property type="match status" value="1"/>
</dbReference>
<dbReference type="AlphaFoldDB" id="A0A4R3JS25"/>
<dbReference type="SFLD" id="SFLDS00029">
    <property type="entry name" value="Radical_SAM"/>
    <property type="match status" value="1"/>
</dbReference>
<dbReference type="GO" id="GO:0051539">
    <property type="term" value="F:4 iron, 4 sulfur cluster binding"/>
    <property type="evidence" value="ECO:0007669"/>
    <property type="project" value="TreeGrafter"/>
</dbReference>
<dbReference type="Proteomes" id="UP000294613">
    <property type="component" value="Unassembled WGS sequence"/>
</dbReference>
<organism evidence="4 5">
    <name type="scientific">Faecalimonas umbilicata</name>
    <dbReference type="NCBI Taxonomy" id="1912855"/>
    <lineage>
        <taxon>Bacteria</taxon>
        <taxon>Bacillati</taxon>
        <taxon>Bacillota</taxon>
        <taxon>Clostridia</taxon>
        <taxon>Lachnospirales</taxon>
        <taxon>Lachnospiraceae</taxon>
        <taxon>Faecalimonas</taxon>
    </lineage>
</organism>
<dbReference type="InterPro" id="IPR007197">
    <property type="entry name" value="rSAM"/>
</dbReference>
<dbReference type="PANTHER" id="PTHR13932">
    <property type="entry name" value="COPROPORPHYRINIGEN III OXIDASE"/>
    <property type="match status" value="1"/>
</dbReference>
<proteinExistence type="predicted"/>
<dbReference type="Pfam" id="PF04055">
    <property type="entry name" value="Radical_SAM"/>
    <property type="match status" value="1"/>
</dbReference>
<reference evidence="3 6" key="1">
    <citation type="journal article" date="2018" name="Int. J. Syst. Evol. Microbiol.">
        <title>Draft Genome Sequence of Faecalimonas umbilicata JCM 30896T, an Acetate-Producing Bacterium Isolated from Human Feces.</title>
        <authorList>
            <person name="Sakamoto M."/>
            <person name="Ikeyama N."/>
            <person name="Yuki M."/>
            <person name="Ohkuma M."/>
        </authorList>
    </citation>
    <scope>NUCLEOTIDE SEQUENCE [LARGE SCALE GENOMIC DNA]</scope>
    <source>
        <strain evidence="3 6">EGH7</strain>
    </source>
</reference>
<evidence type="ECO:0000313" key="3">
    <source>
        <dbReference type="EMBL" id="GBU05253.1"/>
    </source>
</evidence>
<dbReference type="InterPro" id="IPR058240">
    <property type="entry name" value="rSAM_sf"/>
</dbReference>
<feature type="domain" description="Radical SAM core" evidence="2">
    <location>
        <begin position="148"/>
        <end position="381"/>
    </location>
</feature>
<dbReference type="NCBIfam" id="TIGR03994">
    <property type="entry name" value="rSAM_HemZ"/>
    <property type="match status" value="1"/>
</dbReference>
<protein>
    <submittedName>
        <fullName evidence="3">Coproporphyrinogen III oxidase</fullName>
    </submittedName>
    <submittedName>
        <fullName evidence="4">Oxygen-independent coproporphyrinogen-3 oxidase</fullName>
    </submittedName>
</protein>
<dbReference type="SFLD" id="SFLDG01082">
    <property type="entry name" value="B12-binding_domain_containing"/>
    <property type="match status" value="1"/>
</dbReference>
<dbReference type="EMBL" id="SLZV01000002">
    <property type="protein sequence ID" value="TCS69958.1"/>
    <property type="molecule type" value="Genomic_DNA"/>
</dbReference>
<feature type="coiled-coil region" evidence="1">
    <location>
        <begin position="104"/>
        <end position="148"/>
    </location>
</feature>
<dbReference type="Proteomes" id="UP000702954">
    <property type="component" value="Unassembled WGS sequence"/>
</dbReference>
<dbReference type="RefSeq" id="WP_008976439.1">
    <property type="nucleotide sequence ID" value="NZ_BHEO01000008.1"/>
</dbReference>